<name>A0A0F9K9H4_9ZZZZ</name>
<accession>A0A0F9K9H4</accession>
<dbReference type="EMBL" id="LAZR01008463">
    <property type="protein sequence ID" value="KKM78628.1"/>
    <property type="molecule type" value="Genomic_DNA"/>
</dbReference>
<sequence length="106" mass="12227">MKSLPLLLTLLLFIPSLTLAETHTDKPYDEMPFLKQFAGKTAEYVRQELGKPDSIAKKENTSGTIEFWVYNNLVKQANSEKIYRYTQIGIVNNYVETLGHTNREMK</sequence>
<comment type="caution">
    <text evidence="1">The sequence shown here is derived from an EMBL/GenBank/DDBJ whole genome shotgun (WGS) entry which is preliminary data.</text>
</comment>
<proteinExistence type="predicted"/>
<protein>
    <submittedName>
        <fullName evidence="1">Uncharacterized protein</fullName>
    </submittedName>
</protein>
<organism evidence="1">
    <name type="scientific">marine sediment metagenome</name>
    <dbReference type="NCBI Taxonomy" id="412755"/>
    <lineage>
        <taxon>unclassified sequences</taxon>
        <taxon>metagenomes</taxon>
        <taxon>ecological metagenomes</taxon>
    </lineage>
</organism>
<gene>
    <name evidence="1" type="ORF">LCGC14_1358060</name>
</gene>
<reference evidence="1" key="1">
    <citation type="journal article" date="2015" name="Nature">
        <title>Complex archaea that bridge the gap between prokaryotes and eukaryotes.</title>
        <authorList>
            <person name="Spang A."/>
            <person name="Saw J.H."/>
            <person name="Jorgensen S.L."/>
            <person name="Zaremba-Niedzwiedzka K."/>
            <person name="Martijn J."/>
            <person name="Lind A.E."/>
            <person name="van Eijk R."/>
            <person name="Schleper C."/>
            <person name="Guy L."/>
            <person name="Ettema T.J."/>
        </authorList>
    </citation>
    <scope>NUCLEOTIDE SEQUENCE</scope>
</reference>
<evidence type="ECO:0000313" key="1">
    <source>
        <dbReference type="EMBL" id="KKM78628.1"/>
    </source>
</evidence>
<dbReference type="AlphaFoldDB" id="A0A0F9K9H4"/>